<evidence type="ECO:0000256" key="3">
    <source>
        <dbReference type="ARBA" id="ARBA00023012"/>
    </source>
</evidence>
<dbReference type="Pfam" id="PF02518">
    <property type="entry name" value="HATPase_c"/>
    <property type="match status" value="1"/>
</dbReference>
<dbReference type="SUPFAM" id="SSF55781">
    <property type="entry name" value="GAF domain-like"/>
    <property type="match status" value="2"/>
</dbReference>
<dbReference type="InterPro" id="IPR003594">
    <property type="entry name" value="HATPase_dom"/>
</dbReference>
<dbReference type="SMART" id="SM00065">
    <property type="entry name" value="GAF"/>
    <property type="match status" value="2"/>
</dbReference>
<dbReference type="GO" id="GO:0016020">
    <property type="term" value="C:membrane"/>
    <property type="evidence" value="ECO:0007669"/>
    <property type="project" value="InterPro"/>
</dbReference>
<dbReference type="InterPro" id="IPR036890">
    <property type="entry name" value="HATPase_C_sf"/>
</dbReference>
<proteinExistence type="predicted"/>
<keyword evidence="3" id="KW-0902">Two-component regulatory system</keyword>
<keyword evidence="7" id="KW-1185">Reference proteome</keyword>
<reference evidence="6 7" key="1">
    <citation type="submission" date="2017-12" db="EMBL/GenBank/DDBJ databases">
        <title>Sequencing the genomes of 1000 Actinobacteria strains.</title>
        <authorList>
            <person name="Klenk H.-P."/>
        </authorList>
    </citation>
    <scope>NUCLEOTIDE SEQUENCE [LARGE SCALE GENOMIC DNA]</scope>
    <source>
        <strain evidence="6 7">DSM 12806</strain>
    </source>
</reference>
<dbReference type="Gene3D" id="1.20.5.1930">
    <property type="match status" value="1"/>
</dbReference>
<evidence type="ECO:0000259" key="5">
    <source>
        <dbReference type="SMART" id="SM00387"/>
    </source>
</evidence>
<dbReference type="GO" id="GO:0046983">
    <property type="term" value="F:protein dimerization activity"/>
    <property type="evidence" value="ECO:0007669"/>
    <property type="project" value="InterPro"/>
</dbReference>
<organism evidence="6 7">
    <name type="scientific">Phycicoccus duodecadis</name>
    <dbReference type="NCBI Taxonomy" id="173053"/>
    <lineage>
        <taxon>Bacteria</taxon>
        <taxon>Bacillati</taxon>
        <taxon>Actinomycetota</taxon>
        <taxon>Actinomycetes</taxon>
        <taxon>Micrococcales</taxon>
        <taxon>Intrasporangiaceae</taxon>
        <taxon>Phycicoccus</taxon>
    </lineage>
</organism>
<dbReference type="Pfam" id="PF13185">
    <property type="entry name" value="GAF_2"/>
    <property type="match status" value="1"/>
</dbReference>
<name>A0A2N3YFC5_9MICO</name>
<comment type="caution">
    <text evidence="6">The sequence shown here is derived from an EMBL/GenBank/DDBJ whole genome shotgun (WGS) entry which is preliminary data.</text>
</comment>
<accession>A0A2N3YFC5</accession>
<dbReference type="AlphaFoldDB" id="A0A2N3YFC5"/>
<dbReference type="PANTHER" id="PTHR24421:SF56">
    <property type="entry name" value="OXYGEN SENSOR HISTIDINE KINASE RESPONSE REGULATOR DOST"/>
    <property type="match status" value="1"/>
</dbReference>
<dbReference type="InterPro" id="IPR011712">
    <property type="entry name" value="Sig_transdc_His_kin_sub3_dim/P"/>
</dbReference>
<keyword evidence="2 6" id="KW-0418">Kinase</keyword>
<dbReference type="Gene3D" id="3.30.565.10">
    <property type="entry name" value="Histidine kinase-like ATPase, C-terminal domain"/>
    <property type="match status" value="1"/>
</dbReference>
<feature type="domain" description="GAF" evidence="4">
    <location>
        <begin position="58"/>
        <end position="206"/>
    </location>
</feature>
<evidence type="ECO:0000313" key="6">
    <source>
        <dbReference type="EMBL" id="PKW25510.1"/>
    </source>
</evidence>
<sequence length="587" mass="61657">MTGPDEPTPPHPGWLSTTALDLDDLLDELRSRAQASSRSQQRLGALLDAVMAITAGLDLSDVLTRIVACACDLVDATYGALGVLGPDGEHLVEFVTHGLTAAQRDAIGDLPRGHGILGLLIREPHPLRLDTLADHPASYGFPANHPPMASFMGTPVRIREQVFGNLYLTEKVGGAPFTDEDESILEALAAAAGIAIDNARLYERTIRQRQWMEATGEVSQMLLEGHDEAAAMGYLAGRTRVLSRADLVVVALQDGDGRLVVQAIDTEASAGSAVDGLPRGTGPTLDDPRWPHLLDAGAPLLLLTRVGDPADATLAAGVRALGPVGDHGPTALVPVHLGPDVIGVLGVAWPPDAEPVVGHLVELLSPLAHQVALALVAARNQHARGQLALLEERERIARDMHDHVIQRLFATGLSLQATSRVAGSATVRTRLDDAVEALDEAIKDIRHTIFELHRQNAPSDLRREVEDLVHAAQDSLGFSPGLTVDDGLSSLPVELEADLVAVVREALANVSRHAQATAVQVSVTTGDTVTVTVADDGVGVDPQAPVSGLANLRARAERHGGTLALGARSPHGTVLTWTAGLPPPGAG</sequence>
<protein>
    <submittedName>
        <fullName evidence="6">Histidine kinase</fullName>
    </submittedName>
</protein>
<dbReference type="InterPro" id="IPR029016">
    <property type="entry name" value="GAF-like_dom_sf"/>
</dbReference>
<dbReference type="InterPro" id="IPR003018">
    <property type="entry name" value="GAF"/>
</dbReference>
<dbReference type="SUPFAM" id="SSF55874">
    <property type="entry name" value="ATPase domain of HSP90 chaperone/DNA topoisomerase II/histidine kinase"/>
    <property type="match status" value="1"/>
</dbReference>
<evidence type="ECO:0000313" key="7">
    <source>
        <dbReference type="Proteomes" id="UP000233781"/>
    </source>
</evidence>
<gene>
    <name evidence="6" type="ORF">ATL31_0302</name>
</gene>
<dbReference type="InterPro" id="IPR050482">
    <property type="entry name" value="Sensor_HK_TwoCompSys"/>
</dbReference>
<evidence type="ECO:0000256" key="2">
    <source>
        <dbReference type="ARBA" id="ARBA00022777"/>
    </source>
</evidence>
<dbReference type="Gene3D" id="3.30.450.40">
    <property type="match status" value="2"/>
</dbReference>
<dbReference type="OrthoDB" id="5241249at2"/>
<dbReference type="SMART" id="SM00387">
    <property type="entry name" value="HATPase_c"/>
    <property type="match status" value="1"/>
</dbReference>
<dbReference type="Proteomes" id="UP000233781">
    <property type="component" value="Unassembled WGS sequence"/>
</dbReference>
<dbReference type="RefSeq" id="WP_101394215.1">
    <property type="nucleotide sequence ID" value="NZ_PJNE01000001.1"/>
</dbReference>
<dbReference type="PANTHER" id="PTHR24421">
    <property type="entry name" value="NITRATE/NITRITE SENSOR PROTEIN NARX-RELATED"/>
    <property type="match status" value="1"/>
</dbReference>
<feature type="domain" description="GAF" evidence="4">
    <location>
        <begin position="227"/>
        <end position="385"/>
    </location>
</feature>
<evidence type="ECO:0000256" key="1">
    <source>
        <dbReference type="ARBA" id="ARBA00022679"/>
    </source>
</evidence>
<evidence type="ECO:0000259" key="4">
    <source>
        <dbReference type="SMART" id="SM00065"/>
    </source>
</evidence>
<dbReference type="GO" id="GO:0000155">
    <property type="term" value="F:phosphorelay sensor kinase activity"/>
    <property type="evidence" value="ECO:0007669"/>
    <property type="project" value="InterPro"/>
</dbReference>
<feature type="domain" description="Histidine kinase/HSP90-like ATPase" evidence="5">
    <location>
        <begin position="494"/>
        <end position="583"/>
    </location>
</feature>
<keyword evidence="1" id="KW-0808">Transferase</keyword>
<dbReference type="Pfam" id="PF07730">
    <property type="entry name" value="HisKA_3"/>
    <property type="match status" value="1"/>
</dbReference>
<dbReference type="EMBL" id="PJNE01000001">
    <property type="protein sequence ID" value="PKW25510.1"/>
    <property type="molecule type" value="Genomic_DNA"/>
</dbReference>